<dbReference type="RefSeq" id="WP_212702792.1">
    <property type="nucleotide sequence ID" value="NZ_JADMKU010000024.1"/>
</dbReference>
<dbReference type="Gene3D" id="3.40.630.30">
    <property type="match status" value="1"/>
</dbReference>
<sequence>MVAQGDFHRELRKGEEAKVDRLLQRAFGGQDEVRLVHKLRKSKAMAGEMVVPVGDDIIGYYALSWIRAPKNWLCLAPVAVDPDWQGQGQGKRMMGLLSEWARLTGTYVVVLGEVAFYEKGGFSQSRAANLQSPFPIEYTLIAGPGNDAPSQELRYPAAFDGL</sequence>
<organism evidence="2 3">
    <name type="scientific">Thalassovita aquimarina</name>
    <dbReference type="NCBI Taxonomy" id="2785917"/>
    <lineage>
        <taxon>Bacteria</taxon>
        <taxon>Pseudomonadati</taxon>
        <taxon>Pseudomonadota</taxon>
        <taxon>Alphaproteobacteria</taxon>
        <taxon>Rhodobacterales</taxon>
        <taxon>Roseobacteraceae</taxon>
        <taxon>Thalassovita</taxon>
    </lineage>
</organism>
<dbReference type="InterPro" id="IPR016181">
    <property type="entry name" value="Acyl_CoA_acyltransferase"/>
</dbReference>
<name>A0ABS5HW32_9RHOB</name>
<accession>A0ABS5HW32</accession>
<protein>
    <submittedName>
        <fullName evidence="2">N-acetyltransferase</fullName>
    </submittedName>
</protein>
<gene>
    <name evidence="2" type="ORF">IT775_18785</name>
</gene>
<dbReference type="Pfam" id="PF00583">
    <property type="entry name" value="Acetyltransf_1"/>
    <property type="match status" value="1"/>
</dbReference>
<evidence type="ECO:0000313" key="2">
    <source>
        <dbReference type="EMBL" id="MBR9653169.1"/>
    </source>
</evidence>
<reference evidence="2 3" key="1">
    <citation type="journal article" date="2021" name="Arch. Microbiol.">
        <title>Thalassobius aquimarinus sp. nov., isolated from the Sea of Japan seashore.</title>
        <authorList>
            <person name="Kurilenko V.V."/>
            <person name="Romanenko L.A."/>
            <person name="Chernysheva N.Y."/>
            <person name="Velansky P.V."/>
            <person name="Tekutyeva L.A."/>
            <person name="Isaeva M.P."/>
            <person name="Mikhailov V.V."/>
        </authorList>
    </citation>
    <scope>NUCLEOTIDE SEQUENCE [LARGE SCALE GENOMIC DNA]</scope>
    <source>
        <strain evidence="2 3">KMM 8518</strain>
    </source>
</reference>
<dbReference type="PROSITE" id="PS51186">
    <property type="entry name" value="GNAT"/>
    <property type="match status" value="1"/>
</dbReference>
<evidence type="ECO:0000259" key="1">
    <source>
        <dbReference type="PROSITE" id="PS51186"/>
    </source>
</evidence>
<dbReference type="InterPro" id="IPR000182">
    <property type="entry name" value="GNAT_dom"/>
</dbReference>
<evidence type="ECO:0000313" key="3">
    <source>
        <dbReference type="Proteomes" id="UP001195941"/>
    </source>
</evidence>
<proteinExistence type="predicted"/>
<feature type="domain" description="N-acetyltransferase" evidence="1">
    <location>
        <begin position="6"/>
        <end position="141"/>
    </location>
</feature>
<dbReference type="SUPFAM" id="SSF55729">
    <property type="entry name" value="Acyl-CoA N-acyltransferases (Nat)"/>
    <property type="match status" value="1"/>
</dbReference>
<keyword evidence="3" id="KW-1185">Reference proteome</keyword>
<dbReference type="EMBL" id="JADMKU010000024">
    <property type="protein sequence ID" value="MBR9653169.1"/>
    <property type="molecule type" value="Genomic_DNA"/>
</dbReference>
<dbReference type="Proteomes" id="UP001195941">
    <property type="component" value="Unassembled WGS sequence"/>
</dbReference>
<comment type="caution">
    <text evidence="2">The sequence shown here is derived from an EMBL/GenBank/DDBJ whole genome shotgun (WGS) entry which is preliminary data.</text>
</comment>
<dbReference type="CDD" id="cd04301">
    <property type="entry name" value="NAT_SF"/>
    <property type="match status" value="1"/>
</dbReference>